<dbReference type="EMBL" id="QGNW01000331">
    <property type="protein sequence ID" value="RVW76325.1"/>
    <property type="molecule type" value="Genomic_DNA"/>
</dbReference>
<dbReference type="PANTHER" id="PTHR10971">
    <property type="entry name" value="MRNA EXPORT FACTOR AND BUB3"/>
    <property type="match status" value="1"/>
</dbReference>
<evidence type="ECO:0000256" key="1">
    <source>
        <dbReference type="ARBA" id="ARBA00022574"/>
    </source>
</evidence>
<evidence type="ECO:0000313" key="4">
    <source>
        <dbReference type="EMBL" id="RVW76325.1"/>
    </source>
</evidence>
<evidence type="ECO:0000313" key="5">
    <source>
        <dbReference type="Proteomes" id="UP000288805"/>
    </source>
</evidence>
<sequence length="171" mass="19328">MEIKFVFASSDTSWGDRFLFCTMLNDSLWYVFFRYDLDSGIQDTIGNHDDLATCVEYCDETCQVVSAGWDNKIMLWDTRMKKAPGCVKILGAEVESMSLSVFNLLVSAGASVNTYDLRPFKLTIFFFHSGFAVGSIDGRVTLQIPDPSNSNDTGSVYRFLHFQPLNYGFRT</sequence>
<keyword evidence="1 3" id="KW-0853">WD repeat</keyword>
<comment type="caution">
    <text evidence="4">The sequence shown here is derived from an EMBL/GenBank/DDBJ whole genome shotgun (WGS) entry which is preliminary data.</text>
</comment>
<dbReference type="Gene3D" id="2.130.10.10">
    <property type="entry name" value="YVTN repeat-like/Quinoprotein amine dehydrogenase"/>
    <property type="match status" value="1"/>
</dbReference>
<dbReference type="SUPFAM" id="SSF50978">
    <property type="entry name" value="WD40 repeat-like"/>
    <property type="match status" value="1"/>
</dbReference>
<dbReference type="PROSITE" id="PS00678">
    <property type="entry name" value="WD_REPEATS_1"/>
    <property type="match status" value="1"/>
</dbReference>
<dbReference type="InterPro" id="IPR015943">
    <property type="entry name" value="WD40/YVTN_repeat-like_dom_sf"/>
</dbReference>
<gene>
    <name evidence="4" type="primary">BUB3.3</name>
    <name evidence="4" type="ORF">CK203_049875</name>
</gene>
<dbReference type="InterPro" id="IPR001680">
    <property type="entry name" value="WD40_rpt"/>
</dbReference>
<organism evidence="4 5">
    <name type="scientific">Vitis vinifera</name>
    <name type="common">Grape</name>
    <dbReference type="NCBI Taxonomy" id="29760"/>
    <lineage>
        <taxon>Eukaryota</taxon>
        <taxon>Viridiplantae</taxon>
        <taxon>Streptophyta</taxon>
        <taxon>Embryophyta</taxon>
        <taxon>Tracheophyta</taxon>
        <taxon>Spermatophyta</taxon>
        <taxon>Magnoliopsida</taxon>
        <taxon>eudicotyledons</taxon>
        <taxon>Gunneridae</taxon>
        <taxon>Pentapetalae</taxon>
        <taxon>rosids</taxon>
        <taxon>Vitales</taxon>
        <taxon>Vitaceae</taxon>
        <taxon>Viteae</taxon>
        <taxon>Vitis</taxon>
    </lineage>
</organism>
<reference evidence="4 5" key="1">
    <citation type="journal article" date="2018" name="PLoS Genet.">
        <title>Population sequencing reveals clonal diversity and ancestral inbreeding in the grapevine cultivar Chardonnay.</title>
        <authorList>
            <person name="Roach M.J."/>
            <person name="Johnson D.L."/>
            <person name="Bohlmann J."/>
            <person name="van Vuuren H.J."/>
            <person name="Jones S.J."/>
            <person name="Pretorius I.S."/>
            <person name="Schmidt S.A."/>
            <person name="Borneman A.R."/>
        </authorList>
    </citation>
    <scope>NUCLEOTIDE SEQUENCE [LARGE SCALE GENOMIC DNA]</scope>
    <source>
        <strain evidence="5">cv. Chardonnay</strain>
        <tissue evidence="4">Leaf</tissue>
    </source>
</reference>
<dbReference type="AlphaFoldDB" id="A0A438GVV2"/>
<proteinExistence type="predicted"/>
<evidence type="ECO:0000256" key="3">
    <source>
        <dbReference type="PROSITE-ProRule" id="PRU00221"/>
    </source>
</evidence>
<feature type="repeat" description="WD" evidence="3">
    <location>
        <begin position="45"/>
        <end position="79"/>
    </location>
</feature>
<dbReference type="Proteomes" id="UP000288805">
    <property type="component" value="Unassembled WGS sequence"/>
</dbReference>
<evidence type="ECO:0000256" key="2">
    <source>
        <dbReference type="ARBA" id="ARBA00022737"/>
    </source>
</evidence>
<accession>A0A438GVV2</accession>
<dbReference type="InterPro" id="IPR036322">
    <property type="entry name" value="WD40_repeat_dom_sf"/>
</dbReference>
<dbReference type="InterPro" id="IPR019775">
    <property type="entry name" value="WD40_repeat_CS"/>
</dbReference>
<protein>
    <submittedName>
        <fullName evidence="4">Mitotic checkpoint protein BUB3.3</fullName>
    </submittedName>
</protein>
<keyword evidence="2" id="KW-0677">Repeat</keyword>
<dbReference type="PROSITE" id="PS50082">
    <property type="entry name" value="WD_REPEATS_2"/>
    <property type="match status" value="1"/>
</dbReference>
<name>A0A438GVV2_VITVI</name>